<keyword evidence="3 5" id="KW-0238">DNA-binding</keyword>
<keyword evidence="8" id="KW-1185">Reference proteome</keyword>
<evidence type="ECO:0000256" key="2">
    <source>
        <dbReference type="ARBA" id="ARBA00023015"/>
    </source>
</evidence>
<dbReference type="GO" id="GO:0046677">
    <property type="term" value="P:response to antibiotic"/>
    <property type="evidence" value="ECO:0007669"/>
    <property type="project" value="InterPro"/>
</dbReference>
<dbReference type="InterPro" id="IPR003012">
    <property type="entry name" value="Tet_transcr_reg_TetR"/>
</dbReference>
<organism evidence="7 8">
    <name type="scientific">Acrocarpospora macrocephala</name>
    <dbReference type="NCBI Taxonomy" id="150177"/>
    <lineage>
        <taxon>Bacteria</taxon>
        <taxon>Bacillati</taxon>
        <taxon>Actinomycetota</taxon>
        <taxon>Actinomycetes</taxon>
        <taxon>Streptosporangiales</taxon>
        <taxon>Streptosporangiaceae</taxon>
        <taxon>Acrocarpospora</taxon>
    </lineage>
</organism>
<dbReference type="PROSITE" id="PS50977">
    <property type="entry name" value="HTH_TETR_2"/>
    <property type="match status" value="1"/>
</dbReference>
<dbReference type="GO" id="GO:0003700">
    <property type="term" value="F:DNA-binding transcription factor activity"/>
    <property type="evidence" value="ECO:0007669"/>
    <property type="project" value="TreeGrafter"/>
</dbReference>
<evidence type="ECO:0000256" key="4">
    <source>
        <dbReference type="ARBA" id="ARBA00023163"/>
    </source>
</evidence>
<dbReference type="Proteomes" id="UP000331127">
    <property type="component" value="Unassembled WGS sequence"/>
</dbReference>
<dbReference type="SUPFAM" id="SSF48498">
    <property type="entry name" value="Tetracyclin repressor-like, C-terminal domain"/>
    <property type="match status" value="1"/>
</dbReference>
<accession>A0A5M3X2V6</accession>
<dbReference type="EMBL" id="BLAE01000091">
    <property type="protein sequence ID" value="GES16077.1"/>
    <property type="molecule type" value="Genomic_DNA"/>
</dbReference>
<proteinExistence type="predicted"/>
<evidence type="ECO:0000256" key="3">
    <source>
        <dbReference type="ARBA" id="ARBA00023125"/>
    </source>
</evidence>
<evidence type="ECO:0000259" key="6">
    <source>
        <dbReference type="PROSITE" id="PS50977"/>
    </source>
</evidence>
<dbReference type="PRINTS" id="PR00400">
    <property type="entry name" value="TETREPRESSOR"/>
</dbReference>
<dbReference type="InterPro" id="IPR050109">
    <property type="entry name" value="HTH-type_TetR-like_transc_reg"/>
</dbReference>
<gene>
    <name evidence="7" type="ORF">Amac_096750</name>
</gene>
<protein>
    <submittedName>
        <fullName evidence="7">Transcriptional regulator</fullName>
    </submittedName>
</protein>
<dbReference type="PANTHER" id="PTHR30055">
    <property type="entry name" value="HTH-TYPE TRANSCRIPTIONAL REGULATOR RUTR"/>
    <property type="match status" value="1"/>
</dbReference>
<dbReference type="InterPro" id="IPR036271">
    <property type="entry name" value="Tet_transcr_reg_TetR-rel_C_sf"/>
</dbReference>
<evidence type="ECO:0000256" key="5">
    <source>
        <dbReference type="PROSITE-ProRule" id="PRU00335"/>
    </source>
</evidence>
<dbReference type="InterPro" id="IPR004111">
    <property type="entry name" value="Repressor_TetR_C"/>
</dbReference>
<sequence>MSRETVVEQAIKLADAEGLEAVTIRRLAQVLGVTPMALYWHFKNKDQLLEGMADHLLREVTPEFEPDSPWNVRLRAMVEALTGVIRRHPALIGLLPSLKNEGVESFTTATNTALDLLAQGGFALDEGFLISSLLMHGVIALVDGEPGCPSTFTTEEAIEWRRQKRLHLESLPADRFPRVVEFAKTFATEPDVERYYAFGIDLLMAGVEAQAARPRPCAGWGRPAQ</sequence>
<dbReference type="Pfam" id="PF02909">
    <property type="entry name" value="TetR_C_1"/>
    <property type="match status" value="1"/>
</dbReference>
<comment type="caution">
    <text evidence="7">The sequence shown here is derived from an EMBL/GenBank/DDBJ whole genome shotgun (WGS) entry which is preliminary data.</text>
</comment>
<name>A0A5M3X2V6_9ACTN</name>
<dbReference type="InterPro" id="IPR009057">
    <property type="entry name" value="Homeodomain-like_sf"/>
</dbReference>
<dbReference type="GO" id="GO:0000976">
    <property type="term" value="F:transcription cis-regulatory region binding"/>
    <property type="evidence" value="ECO:0007669"/>
    <property type="project" value="TreeGrafter"/>
</dbReference>
<keyword evidence="2" id="KW-0805">Transcription regulation</keyword>
<reference evidence="7 8" key="1">
    <citation type="submission" date="2019-10" db="EMBL/GenBank/DDBJ databases">
        <title>Whole genome shotgun sequence of Acrocarpospora macrocephala NBRC 16266.</title>
        <authorList>
            <person name="Ichikawa N."/>
            <person name="Kimura A."/>
            <person name="Kitahashi Y."/>
            <person name="Komaki H."/>
            <person name="Oguchi A."/>
        </authorList>
    </citation>
    <scope>NUCLEOTIDE SEQUENCE [LARGE SCALE GENOMIC DNA]</scope>
    <source>
        <strain evidence="7 8">NBRC 16266</strain>
    </source>
</reference>
<feature type="domain" description="HTH tetR-type" evidence="6">
    <location>
        <begin position="1"/>
        <end position="60"/>
    </location>
</feature>
<keyword evidence="4" id="KW-0804">Transcription</keyword>
<evidence type="ECO:0000313" key="8">
    <source>
        <dbReference type="Proteomes" id="UP000331127"/>
    </source>
</evidence>
<dbReference type="InterPro" id="IPR001647">
    <property type="entry name" value="HTH_TetR"/>
</dbReference>
<evidence type="ECO:0000256" key="1">
    <source>
        <dbReference type="ARBA" id="ARBA00022491"/>
    </source>
</evidence>
<dbReference type="PRINTS" id="PR00455">
    <property type="entry name" value="HTHTETR"/>
</dbReference>
<dbReference type="SUPFAM" id="SSF46689">
    <property type="entry name" value="Homeodomain-like"/>
    <property type="match status" value="1"/>
</dbReference>
<dbReference type="PANTHER" id="PTHR30055:SF151">
    <property type="entry name" value="TRANSCRIPTIONAL REGULATORY PROTEIN"/>
    <property type="match status" value="1"/>
</dbReference>
<dbReference type="Gene3D" id="1.10.357.10">
    <property type="entry name" value="Tetracycline Repressor, domain 2"/>
    <property type="match status" value="1"/>
</dbReference>
<dbReference type="GO" id="GO:0045892">
    <property type="term" value="P:negative regulation of DNA-templated transcription"/>
    <property type="evidence" value="ECO:0007669"/>
    <property type="project" value="InterPro"/>
</dbReference>
<feature type="DNA-binding region" description="H-T-H motif" evidence="5">
    <location>
        <begin position="23"/>
        <end position="42"/>
    </location>
</feature>
<evidence type="ECO:0000313" key="7">
    <source>
        <dbReference type="EMBL" id="GES16077.1"/>
    </source>
</evidence>
<dbReference type="AlphaFoldDB" id="A0A5M3X2V6"/>
<keyword evidence="1" id="KW-0678">Repressor</keyword>
<dbReference type="Pfam" id="PF00440">
    <property type="entry name" value="TetR_N"/>
    <property type="match status" value="1"/>
</dbReference>